<gene>
    <name evidence="2" type="ORF">CUJ86_08820</name>
</gene>
<reference evidence="2 3" key="1">
    <citation type="submission" date="2017-11" db="EMBL/GenBank/DDBJ databases">
        <title>Isolation and Characterization of Methanofollis Species from Methane Seep Offshore SW Taiwan.</title>
        <authorList>
            <person name="Teng N.-H."/>
            <person name="Lai M.-C."/>
            <person name="Chen S.-C."/>
        </authorList>
    </citation>
    <scope>NUCLEOTIDE SEQUENCE [LARGE SCALE GENOMIC DNA]</scope>
    <source>
        <strain evidence="2 3">FWC-SCC2</strain>
    </source>
</reference>
<evidence type="ECO:0000256" key="1">
    <source>
        <dbReference type="SAM" id="MobiDB-lite"/>
    </source>
</evidence>
<evidence type="ECO:0000313" key="2">
    <source>
        <dbReference type="EMBL" id="TAJ44122.1"/>
    </source>
</evidence>
<comment type="caution">
    <text evidence="2">The sequence shown here is derived from an EMBL/GenBank/DDBJ whole genome shotgun (WGS) entry which is preliminary data.</text>
</comment>
<protein>
    <submittedName>
        <fullName evidence="2">Uncharacterized protein</fullName>
    </submittedName>
</protein>
<sequence>MNPALPEGTSLGSTEAPLPWIFSHTVRFLGKVDVSVKDGDGFILIRRGEAVAFCFRSAGMTLRGNAAREYLGSQEAVTFTLRKYTGDEFAAAILWCRENGVHVHDAPLERSPGISPSPPVQEVKPARADPQSLDPISALSGEAGVLMVGRCAGDDLTISSGSRPAGLSCRAVIDAVGAAETLAAPESVGGFILETSGGILLAVPGKDSTLCILFEGAVPLGRIRTTLQNLRTEQ</sequence>
<organism evidence="2 3">
    <name type="scientific">Methanofollis fontis</name>
    <dbReference type="NCBI Taxonomy" id="2052832"/>
    <lineage>
        <taxon>Archaea</taxon>
        <taxon>Methanobacteriati</taxon>
        <taxon>Methanobacteriota</taxon>
        <taxon>Stenosarchaea group</taxon>
        <taxon>Methanomicrobia</taxon>
        <taxon>Methanomicrobiales</taxon>
        <taxon>Methanomicrobiaceae</taxon>
        <taxon>Methanofollis</taxon>
    </lineage>
</organism>
<name>A0A483CNC5_9EURY</name>
<dbReference type="Proteomes" id="UP000292580">
    <property type="component" value="Unassembled WGS sequence"/>
</dbReference>
<dbReference type="AlphaFoldDB" id="A0A483CNC5"/>
<keyword evidence="3" id="KW-1185">Reference proteome</keyword>
<accession>A0A483CNC5</accession>
<proteinExistence type="predicted"/>
<dbReference type="RefSeq" id="WP_130647190.1">
    <property type="nucleotide sequence ID" value="NZ_PGCL01000003.1"/>
</dbReference>
<dbReference type="OrthoDB" id="106365at2157"/>
<feature type="region of interest" description="Disordered" evidence="1">
    <location>
        <begin position="110"/>
        <end position="130"/>
    </location>
</feature>
<evidence type="ECO:0000313" key="3">
    <source>
        <dbReference type="Proteomes" id="UP000292580"/>
    </source>
</evidence>
<dbReference type="EMBL" id="PGCL01000003">
    <property type="protein sequence ID" value="TAJ44122.1"/>
    <property type="molecule type" value="Genomic_DNA"/>
</dbReference>